<dbReference type="GO" id="GO:0004519">
    <property type="term" value="F:endonuclease activity"/>
    <property type="evidence" value="ECO:0007669"/>
    <property type="project" value="InterPro"/>
</dbReference>
<dbReference type="CDD" id="cd01127">
    <property type="entry name" value="TrwB_TraG_TraD_VirD4"/>
    <property type="match status" value="1"/>
</dbReference>
<dbReference type="PROSITE" id="PS50818">
    <property type="entry name" value="INTEIN_C_TER"/>
    <property type="match status" value="1"/>
</dbReference>
<dbReference type="SMART" id="SM00305">
    <property type="entry name" value="HintC"/>
    <property type="match status" value="1"/>
</dbReference>
<protein>
    <submittedName>
        <fullName evidence="5">Type IV secretory pathway VirB4 component-like protein</fullName>
    </submittedName>
</protein>
<dbReference type="NCBIfam" id="TIGR01443">
    <property type="entry name" value="intein_Cterm"/>
    <property type="match status" value="1"/>
</dbReference>
<dbReference type="EMBL" id="LCNM01000021">
    <property type="protein sequence ID" value="KKU55401.1"/>
    <property type="molecule type" value="Genomic_DNA"/>
</dbReference>
<sequence length="1203" mass="134837">MKLRFFKKPPPKDLPPPPPESSSAPGVKNLDLARTVQDVIAPQSISVDFNHLKINDYFFRSYFTAINRRFVDANWLSALINFDHSLNISMFIYPVESKSTLDELRRKIAEMEAEISTDMQRGRVVDPGTQAKLEDALSLQEQLVKGIERFFQFSLYVTVPAESLSELETTGKQVGSTLSSLLVGPFSTVLQQPEGFKTTLPTSSNHLMVTRNMDTTSLATTFPFTSSELTSNEGVLFGINEHNGSLIIFDRFSLENANTVVFAKAGAGKCLDKSAKTLISDSQNNVKLVEIGQLVDEQIRLHGATPINPEMEGVIFPGLKALTFDQNLNAHWATISVAARKKFSPRNRLYTITTKSGRQITVTADHNLILMRQAKIRVMRSEAVKIGESLPLPRIIPGPVPTTSLSPHYLTLLGLITSEGYISQNFVRIFNTDPSVLKIIDCSFHSLGIKHSPLRSRGLHLGYSSGSSFASQIINQGASGRSGTKRVPPIIFSLSNIQVAHYLRAYYEGDGGVETHEVNATTKSKDLSSDLTYLLLRFGIVARIRTKHKSATNTSSKTKGVYYQVTISGKDNLEKFAHQIGFLTAAKNARLKQLLESIPVGNTNTDTIPSLEPIFNSLYQSLYPTSEIKAPQIIVDLKNGEYQPSRTQLLTAINLCEKRISELRSLSAHIELLKHLPPVSKLITIGSKSRRLNHLLWQQLGQSWRVMKRYLHPPLAQNVLLAYQTITGHVLSLPQVTSALYSSFKYQGVSLQEYDKSLWTTVVLRQTHNSRYSPLFQAARFIARKYRSTQLKIRHSQEKLAQLRLLANSDLFWDPIVKIERIKHKEKYVYDLQVDNGVFLAGDGGLFVHNSYMVKLEILRSLMFGTEIIVIDPENEYRPICEVVGGDYINFSYSSQNRINPFDLSALTEFSEENELNLKIQSLHSLFKVIMGTLNPTEEALLDRALTLAYRMKGITPDPLTQKKTPPLMEDLYKAFIGMEEPQAASLADRLEKFVKGSFTGIIDQPSNVALKNPFTVFSVRDLEDTLKPIAIFIILDYIWTKLRRDLKKRILVVDEAWYLMRYPDSANFLYGIAKRARKYFLGLTTITQDVEDFLNTDFGKAIVTNSSIQVLMKQSPAAVDRIAQIFYLSEGEKHLLLSANVGEGLFFAGNNHVAARFLASPDEHQLVTTKPQELLAQKAAAPSLRLVPTPESANIKEDDTHA</sequence>
<dbReference type="PROSITE" id="PS50819">
    <property type="entry name" value="INTEIN_ENDONUCLEASE"/>
    <property type="match status" value="1"/>
</dbReference>
<dbReference type="InterPro" id="IPR043964">
    <property type="entry name" value="P-loop_TraG"/>
</dbReference>
<dbReference type="InterPro" id="IPR006141">
    <property type="entry name" value="Intein_N"/>
</dbReference>
<dbReference type="InterPro" id="IPR027417">
    <property type="entry name" value="P-loop_NTPase"/>
</dbReference>
<evidence type="ECO:0000259" key="4">
    <source>
        <dbReference type="PROSITE" id="PS50819"/>
    </source>
</evidence>
<feature type="domain" description="DOD-type homing endonuclease" evidence="4">
    <location>
        <begin position="412"/>
        <end position="540"/>
    </location>
</feature>
<gene>
    <name evidence="5" type="ORF">UX78_C0021G0013</name>
</gene>
<dbReference type="GO" id="GO:0016539">
    <property type="term" value="P:intein-mediated protein splicing"/>
    <property type="evidence" value="ECO:0007669"/>
    <property type="project" value="InterPro"/>
</dbReference>
<dbReference type="PANTHER" id="PTHR30121:SF6">
    <property type="entry name" value="SLR6007 PROTEIN"/>
    <property type="match status" value="1"/>
</dbReference>
<dbReference type="SUPFAM" id="SSF52540">
    <property type="entry name" value="P-loop containing nucleoside triphosphate hydrolases"/>
    <property type="match status" value="1"/>
</dbReference>
<dbReference type="Gene3D" id="3.40.50.300">
    <property type="entry name" value="P-loop containing nucleotide triphosphate hydrolases"/>
    <property type="match status" value="1"/>
</dbReference>
<dbReference type="InterPro" id="IPR004042">
    <property type="entry name" value="Intein_endonuc_central"/>
</dbReference>
<evidence type="ECO:0000256" key="3">
    <source>
        <dbReference type="SAM" id="MobiDB-lite"/>
    </source>
</evidence>
<evidence type="ECO:0000313" key="6">
    <source>
        <dbReference type="Proteomes" id="UP000034607"/>
    </source>
</evidence>
<dbReference type="PANTHER" id="PTHR30121">
    <property type="entry name" value="UNCHARACTERIZED PROTEIN YJGR-RELATED"/>
    <property type="match status" value="1"/>
</dbReference>
<proteinExistence type="predicted"/>
<dbReference type="Gene3D" id="1.10.8.730">
    <property type="match status" value="1"/>
</dbReference>
<dbReference type="SUPFAM" id="SSF51294">
    <property type="entry name" value="Hedgehog/intein (Hint) domain"/>
    <property type="match status" value="1"/>
</dbReference>
<evidence type="ECO:0000256" key="1">
    <source>
        <dbReference type="ARBA" id="ARBA00022813"/>
    </source>
</evidence>
<name>A0A0G1RE29_9BACT</name>
<evidence type="ECO:0000256" key="2">
    <source>
        <dbReference type="ARBA" id="ARBA00023000"/>
    </source>
</evidence>
<dbReference type="Pfam" id="PF19044">
    <property type="entry name" value="P-loop_TraG"/>
    <property type="match status" value="1"/>
</dbReference>
<dbReference type="Proteomes" id="UP000034607">
    <property type="component" value="Unassembled WGS sequence"/>
</dbReference>
<dbReference type="InterPro" id="IPR027434">
    <property type="entry name" value="Homing_endonucl"/>
</dbReference>
<feature type="region of interest" description="Disordered" evidence="3">
    <location>
        <begin position="1"/>
        <end position="27"/>
    </location>
</feature>
<accession>A0A0G1RE29</accession>
<dbReference type="NCBIfam" id="TIGR01445">
    <property type="entry name" value="intein_Nterm"/>
    <property type="match status" value="1"/>
</dbReference>
<dbReference type="InterPro" id="IPR004860">
    <property type="entry name" value="LAGLIDADG_dom"/>
</dbReference>
<dbReference type="InterPro" id="IPR051162">
    <property type="entry name" value="T4SS_component"/>
</dbReference>
<dbReference type="InterPro" id="IPR030934">
    <property type="entry name" value="Intein_C"/>
</dbReference>
<keyword evidence="1" id="KW-0068">Autocatalytic cleavage</keyword>
<dbReference type="Pfam" id="PF14890">
    <property type="entry name" value="Intein_splicing"/>
    <property type="match status" value="1"/>
</dbReference>
<dbReference type="SUPFAM" id="SSF55608">
    <property type="entry name" value="Homing endonucleases"/>
    <property type="match status" value="1"/>
</dbReference>
<dbReference type="InterPro" id="IPR006142">
    <property type="entry name" value="INTEIN"/>
</dbReference>
<comment type="caution">
    <text evidence="5">The sequence shown here is derived from an EMBL/GenBank/DDBJ whole genome shotgun (WGS) entry which is preliminary data.</text>
</comment>
<organism evidence="5 6">
    <name type="scientific">Candidatus Amesbacteria bacterium GW2011_GWA2_47_11</name>
    <dbReference type="NCBI Taxonomy" id="1618357"/>
    <lineage>
        <taxon>Bacteria</taxon>
        <taxon>Candidatus Amesiibacteriota</taxon>
    </lineage>
</organism>
<dbReference type="AlphaFoldDB" id="A0A0G1RE29"/>
<dbReference type="PRINTS" id="PR00379">
    <property type="entry name" value="INTEIN"/>
</dbReference>
<dbReference type="InterPro" id="IPR003587">
    <property type="entry name" value="Hint_dom_N"/>
</dbReference>
<reference evidence="5 6" key="1">
    <citation type="journal article" date="2015" name="Nature">
        <title>rRNA introns, odd ribosomes, and small enigmatic genomes across a large radiation of phyla.</title>
        <authorList>
            <person name="Brown C.T."/>
            <person name="Hug L.A."/>
            <person name="Thomas B.C."/>
            <person name="Sharon I."/>
            <person name="Castelle C.J."/>
            <person name="Singh A."/>
            <person name="Wilkins M.J."/>
            <person name="Williams K.H."/>
            <person name="Banfield J.F."/>
        </authorList>
    </citation>
    <scope>NUCLEOTIDE SEQUENCE [LARGE SCALE GENOMIC DNA]</scope>
</reference>
<dbReference type="Gene3D" id="3.10.28.10">
    <property type="entry name" value="Homing endonucleases"/>
    <property type="match status" value="1"/>
</dbReference>
<dbReference type="PROSITE" id="PS50817">
    <property type="entry name" value="INTEIN_N_TER"/>
    <property type="match status" value="1"/>
</dbReference>
<dbReference type="InterPro" id="IPR036844">
    <property type="entry name" value="Hint_dom_sf"/>
</dbReference>
<evidence type="ECO:0000313" key="5">
    <source>
        <dbReference type="EMBL" id="KKU55401.1"/>
    </source>
</evidence>
<dbReference type="Gene3D" id="2.170.16.10">
    <property type="entry name" value="Hedgehog/Intein (Hint) domain"/>
    <property type="match status" value="2"/>
</dbReference>
<dbReference type="CDD" id="cd00081">
    <property type="entry name" value="Hint"/>
    <property type="match status" value="1"/>
</dbReference>
<dbReference type="Pfam" id="PF14528">
    <property type="entry name" value="LAGLIDADG_3"/>
    <property type="match status" value="1"/>
</dbReference>
<keyword evidence="2" id="KW-0651">Protein splicing</keyword>
<dbReference type="InterPro" id="IPR003586">
    <property type="entry name" value="Hint_dom_C"/>
</dbReference>
<dbReference type="SMART" id="SM00306">
    <property type="entry name" value="HintN"/>
    <property type="match status" value="1"/>
</dbReference>